<evidence type="ECO:0000256" key="2">
    <source>
        <dbReference type="ARBA" id="ARBA00023136"/>
    </source>
</evidence>
<comment type="caution">
    <text evidence="9">The sequence shown here is derived from an EMBL/GenBank/DDBJ whole genome shotgun (WGS) entry which is preliminary data.</text>
</comment>
<dbReference type="Pfam" id="PF07715">
    <property type="entry name" value="Plug"/>
    <property type="match status" value="1"/>
</dbReference>
<feature type="region of interest" description="Disordered" evidence="5">
    <location>
        <begin position="60"/>
        <end position="92"/>
    </location>
</feature>
<evidence type="ECO:0000256" key="5">
    <source>
        <dbReference type="SAM" id="MobiDB-lite"/>
    </source>
</evidence>
<dbReference type="Gene3D" id="2.40.170.20">
    <property type="entry name" value="TonB-dependent receptor, beta-barrel domain"/>
    <property type="match status" value="1"/>
</dbReference>
<feature type="signal peptide" evidence="6">
    <location>
        <begin position="1"/>
        <end position="27"/>
    </location>
</feature>
<proteinExistence type="inferred from homology"/>
<keyword evidence="2 4" id="KW-0472">Membrane</keyword>
<dbReference type="AlphaFoldDB" id="A0A2A5WBW9"/>
<dbReference type="InterPro" id="IPR000531">
    <property type="entry name" value="Beta-barrel_TonB"/>
</dbReference>
<evidence type="ECO:0000259" key="8">
    <source>
        <dbReference type="Pfam" id="PF07715"/>
    </source>
</evidence>
<keyword evidence="6" id="KW-0732">Signal</keyword>
<reference evidence="9 10" key="1">
    <citation type="submission" date="2017-08" db="EMBL/GenBank/DDBJ databases">
        <title>Fine stratification of microbial communities through a metagenomic profile of the photic zone.</title>
        <authorList>
            <person name="Haro-Moreno J.M."/>
            <person name="Lopez-Perez M."/>
            <person name="De La Torre J."/>
            <person name="Picazo A."/>
            <person name="Camacho A."/>
            <person name="Rodriguez-Valera F."/>
        </authorList>
    </citation>
    <scope>NUCLEOTIDE SEQUENCE [LARGE SCALE GENOMIC DNA]</scope>
    <source>
        <strain evidence="9">MED-G28</strain>
    </source>
</reference>
<feature type="domain" description="TonB-dependent receptor plug" evidence="8">
    <location>
        <begin position="39"/>
        <end position="133"/>
    </location>
</feature>
<sequence>MKSSVRTHCLAILGLFSIAFFSSQSLSQIAEDEATVTYPSSYFAEYGSVTAKDMLDRIPGVGSTTGGGSSSSGGFRGGGGGSGGRGFGSGSSSSEILINGKRTAGKNNQTSGILNRITADQVDYIQIIRGTSGELDVRGSGQVVNIVTFEEVSASSLQYQINADHQYDGHTQPGGDLSYSNRIGGLDLVLSAVAEPRYNHEESKEDSVLGDLSSNDRVIEERTTEQTSYEYTANLGYEFSDRTSARFNGLYSQNDNPTKLERSTTDFTQQPNAIANQFEDIPGNQDNWEIGGDFETFFNNGDRFKVLFVLNQDNRDSTRERFDLFNDGNSEKNLFLKSGSVTEEEIVRSSYTMDMFTGQDIEFGAERAVTTLDSNLALGLPNSNGTPSSAFGGLVPIPVSNANSTVEETRYEPFLIHNWVINTRMSLESHVLYEYSEIEQKGDVYNKRDFDFIKPKVDFRYDITPTLQLRGSAEKIVTQLRFSDFVAATDDQDEDSNTFAGNTNLRQEWFWKYDFNAEYRLPNDAGVVDANLFYHDHHDVIEKIDVSPSEDDLKSANGNIGDGKMYGLRVNASVRMQMIDMPNLLVSSAWSVQDSEIEDPFTGIDRRFARYGRGRWTLSFRHDIPEWSMNWGGSWSNRFDGNEKIYDIDDVLDLRGDPSTSVFAEWISPNGTSWRFDARGLGSNNQCRERMRFVGRLSTGILEEIENRCSTRGWTTSLKITGTF</sequence>
<protein>
    <submittedName>
        <fullName evidence="9">Uncharacterized protein</fullName>
    </submittedName>
</protein>
<evidence type="ECO:0000313" key="10">
    <source>
        <dbReference type="Proteomes" id="UP000219329"/>
    </source>
</evidence>
<keyword evidence="3" id="KW-0998">Cell outer membrane</keyword>
<evidence type="ECO:0000256" key="6">
    <source>
        <dbReference type="SAM" id="SignalP"/>
    </source>
</evidence>
<dbReference type="EMBL" id="NTJZ01000006">
    <property type="protein sequence ID" value="PDH33803.1"/>
    <property type="molecule type" value="Genomic_DNA"/>
</dbReference>
<gene>
    <name evidence="9" type="ORF">CNF02_07180</name>
</gene>
<dbReference type="GO" id="GO:0009279">
    <property type="term" value="C:cell outer membrane"/>
    <property type="evidence" value="ECO:0007669"/>
    <property type="project" value="UniProtKB-SubCell"/>
</dbReference>
<comment type="subcellular location">
    <subcellularLocation>
        <location evidence="1 4">Cell outer membrane</location>
    </subcellularLocation>
</comment>
<keyword evidence="4" id="KW-0798">TonB box</keyword>
<dbReference type="Gene3D" id="2.170.130.10">
    <property type="entry name" value="TonB-dependent receptor, plug domain"/>
    <property type="match status" value="1"/>
</dbReference>
<evidence type="ECO:0000256" key="4">
    <source>
        <dbReference type="RuleBase" id="RU003357"/>
    </source>
</evidence>
<dbReference type="InterPro" id="IPR037066">
    <property type="entry name" value="Plug_dom_sf"/>
</dbReference>
<dbReference type="InterPro" id="IPR012910">
    <property type="entry name" value="Plug_dom"/>
</dbReference>
<comment type="similarity">
    <text evidence="4">Belongs to the TonB-dependent receptor family.</text>
</comment>
<evidence type="ECO:0000256" key="3">
    <source>
        <dbReference type="ARBA" id="ARBA00023237"/>
    </source>
</evidence>
<feature type="domain" description="TonB-dependent receptor-like beta-barrel" evidence="7">
    <location>
        <begin position="232"/>
        <end position="640"/>
    </location>
</feature>
<dbReference type="SUPFAM" id="SSF56935">
    <property type="entry name" value="Porins"/>
    <property type="match status" value="1"/>
</dbReference>
<evidence type="ECO:0000256" key="1">
    <source>
        <dbReference type="ARBA" id="ARBA00004442"/>
    </source>
</evidence>
<dbReference type="InterPro" id="IPR036942">
    <property type="entry name" value="Beta-barrel_TonB_sf"/>
</dbReference>
<evidence type="ECO:0000313" key="9">
    <source>
        <dbReference type="EMBL" id="PDH33803.1"/>
    </source>
</evidence>
<feature type="compositionally biased region" description="Gly residues" evidence="5">
    <location>
        <begin position="63"/>
        <end position="89"/>
    </location>
</feature>
<feature type="chain" id="PRO_5013241269" evidence="6">
    <location>
        <begin position="28"/>
        <end position="724"/>
    </location>
</feature>
<dbReference type="Proteomes" id="UP000219329">
    <property type="component" value="Unassembled WGS sequence"/>
</dbReference>
<accession>A0A2A5WBW9</accession>
<organism evidence="9 10">
    <name type="scientific">OM182 bacterium MED-G28</name>
    <dbReference type="NCBI Taxonomy" id="1986256"/>
    <lineage>
        <taxon>Bacteria</taxon>
        <taxon>Pseudomonadati</taxon>
        <taxon>Pseudomonadota</taxon>
        <taxon>Gammaproteobacteria</taxon>
        <taxon>OMG group</taxon>
        <taxon>OM182 clade</taxon>
    </lineage>
</organism>
<dbReference type="Pfam" id="PF00593">
    <property type="entry name" value="TonB_dep_Rec_b-barrel"/>
    <property type="match status" value="1"/>
</dbReference>
<evidence type="ECO:0000259" key="7">
    <source>
        <dbReference type="Pfam" id="PF00593"/>
    </source>
</evidence>
<name>A0A2A5WBW9_9GAMM</name>